<keyword evidence="2" id="KW-0812">Transmembrane</keyword>
<evidence type="ECO:0000256" key="2">
    <source>
        <dbReference type="SAM" id="Phobius"/>
    </source>
</evidence>
<reference evidence="4" key="1">
    <citation type="journal article" date="2019" name="Int. J. Syst. Evol. Microbiol.">
        <title>The Global Catalogue of Microorganisms (GCM) 10K type strain sequencing project: providing services to taxonomists for standard genome sequencing and annotation.</title>
        <authorList>
            <consortium name="The Broad Institute Genomics Platform"/>
            <consortium name="The Broad Institute Genome Sequencing Center for Infectious Disease"/>
            <person name="Wu L."/>
            <person name="Ma J."/>
        </authorList>
    </citation>
    <scope>NUCLEOTIDE SEQUENCE [LARGE SCALE GENOMIC DNA]</scope>
    <source>
        <strain evidence="4">XZYJT-10</strain>
    </source>
</reference>
<keyword evidence="2" id="KW-0472">Membrane</keyword>
<feature type="region of interest" description="Disordered" evidence="1">
    <location>
        <begin position="55"/>
        <end position="85"/>
    </location>
</feature>
<feature type="compositionally biased region" description="Low complexity" evidence="1">
    <location>
        <begin position="58"/>
        <end position="77"/>
    </location>
</feature>
<evidence type="ECO:0008006" key="5">
    <source>
        <dbReference type="Google" id="ProtNLM"/>
    </source>
</evidence>
<gene>
    <name evidence="3" type="ORF">ACFQS1_09175</name>
</gene>
<keyword evidence="2" id="KW-1133">Transmembrane helix</keyword>
<evidence type="ECO:0000313" key="4">
    <source>
        <dbReference type="Proteomes" id="UP001596548"/>
    </source>
</evidence>
<sequence length="145" mass="15111">MDFLDRLGRKPMVIVAGWVLAAVLAILVGVVGIGVVGAGLTSRPGAPISQEEVLRALGESSSPAPGASPTSPEPTTAKRSFPTRGGTVVATCERILTMAPAQGFAIHEQDDREGEFRGVSDNHDRVKVELSCAAGTPQLRIRPEG</sequence>
<dbReference type="EMBL" id="JBHTBJ010000005">
    <property type="protein sequence ID" value="MFC7274148.1"/>
    <property type="molecule type" value="Genomic_DNA"/>
</dbReference>
<organism evidence="3 4">
    <name type="scientific">Paractinoplanes rhizophilus</name>
    <dbReference type="NCBI Taxonomy" id="1416877"/>
    <lineage>
        <taxon>Bacteria</taxon>
        <taxon>Bacillati</taxon>
        <taxon>Actinomycetota</taxon>
        <taxon>Actinomycetes</taxon>
        <taxon>Micromonosporales</taxon>
        <taxon>Micromonosporaceae</taxon>
        <taxon>Paractinoplanes</taxon>
    </lineage>
</organism>
<protein>
    <recommendedName>
        <fullName evidence="5">Septum formation initiator</fullName>
    </recommendedName>
</protein>
<evidence type="ECO:0000256" key="1">
    <source>
        <dbReference type="SAM" id="MobiDB-lite"/>
    </source>
</evidence>
<dbReference type="Proteomes" id="UP001596548">
    <property type="component" value="Unassembled WGS sequence"/>
</dbReference>
<comment type="caution">
    <text evidence="3">The sequence shown here is derived from an EMBL/GenBank/DDBJ whole genome shotgun (WGS) entry which is preliminary data.</text>
</comment>
<name>A0ABW2HLP8_9ACTN</name>
<proteinExistence type="predicted"/>
<feature type="transmembrane region" description="Helical" evidence="2">
    <location>
        <begin position="12"/>
        <end position="40"/>
    </location>
</feature>
<evidence type="ECO:0000313" key="3">
    <source>
        <dbReference type="EMBL" id="MFC7274148.1"/>
    </source>
</evidence>
<keyword evidence="4" id="KW-1185">Reference proteome</keyword>
<accession>A0ABW2HLP8</accession>
<dbReference type="RefSeq" id="WP_378965799.1">
    <property type="nucleotide sequence ID" value="NZ_JBHTBJ010000005.1"/>
</dbReference>